<evidence type="ECO:0000256" key="9">
    <source>
        <dbReference type="SAM" id="MobiDB-lite"/>
    </source>
</evidence>
<feature type="transmembrane region" description="Helical" evidence="10">
    <location>
        <begin position="138"/>
        <end position="158"/>
    </location>
</feature>
<proteinExistence type="predicted"/>
<dbReference type="EMBL" id="QGDD01000010">
    <property type="protein sequence ID" value="PWN01355.1"/>
    <property type="molecule type" value="Genomic_DNA"/>
</dbReference>
<feature type="transmembrane region" description="Helical" evidence="10">
    <location>
        <begin position="111"/>
        <end position="132"/>
    </location>
</feature>
<feature type="transmembrane region" description="Helical" evidence="10">
    <location>
        <begin position="271"/>
        <end position="299"/>
    </location>
</feature>
<comment type="subcellular location">
    <subcellularLocation>
        <location evidence="1">Cell membrane</location>
        <topology evidence="1">Multi-pass membrane protein</topology>
    </subcellularLocation>
</comment>
<dbReference type="Pfam" id="PF02653">
    <property type="entry name" value="BPD_transp_2"/>
    <property type="match status" value="1"/>
</dbReference>
<keyword evidence="6 10" id="KW-1133">Transmembrane helix</keyword>
<gene>
    <name evidence="11" type="ORF">DJ010_19560</name>
</gene>
<keyword evidence="3" id="KW-1003">Cell membrane</keyword>
<evidence type="ECO:0000313" key="12">
    <source>
        <dbReference type="Proteomes" id="UP000245507"/>
    </source>
</evidence>
<evidence type="ECO:0000256" key="2">
    <source>
        <dbReference type="ARBA" id="ARBA00022448"/>
    </source>
</evidence>
<evidence type="ECO:0000313" key="11">
    <source>
        <dbReference type="EMBL" id="PWN01355.1"/>
    </source>
</evidence>
<dbReference type="CDD" id="cd06579">
    <property type="entry name" value="TM_PBP1_transp_AraH_like"/>
    <property type="match status" value="1"/>
</dbReference>
<keyword evidence="12" id="KW-1185">Reference proteome</keyword>
<protein>
    <recommendedName>
        <fullName evidence="8">Autoinducer 2 import system permease protein LsrD</fullName>
    </recommendedName>
</protein>
<feature type="region of interest" description="Disordered" evidence="9">
    <location>
        <begin position="338"/>
        <end position="378"/>
    </location>
</feature>
<evidence type="ECO:0000256" key="6">
    <source>
        <dbReference type="ARBA" id="ARBA00022989"/>
    </source>
</evidence>
<dbReference type="InterPro" id="IPR001851">
    <property type="entry name" value="ABC_transp_permease"/>
</dbReference>
<evidence type="ECO:0000256" key="4">
    <source>
        <dbReference type="ARBA" id="ARBA00022519"/>
    </source>
</evidence>
<feature type="transmembrane region" description="Helical" evidence="10">
    <location>
        <begin position="319"/>
        <end position="336"/>
    </location>
</feature>
<dbReference type="Proteomes" id="UP000245507">
    <property type="component" value="Unassembled WGS sequence"/>
</dbReference>
<feature type="transmembrane region" description="Helical" evidence="10">
    <location>
        <begin position="62"/>
        <end position="81"/>
    </location>
</feature>
<dbReference type="GO" id="GO:0022857">
    <property type="term" value="F:transmembrane transporter activity"/>
    <property type="evidence" value="ECO:0007669"/>
    <property type="project" value="InterPro"/>
</dbReference>
<dbReference type="RefSeq" id="WP_109696924.1">
    <property type="nucleotide sequence ID" value="NZ_QGDD01000010.1"/>
</dbReference>
<reference evidence="11 12" key="1">
    <citation type="submission" date="2018-05" db="EMBL/GenBank/DDBJ databases">
        <title>Nocardioides silvaticus genome.</title>
        <authorList>
            <person name="Li C."/>
            <person name="Wang G."/>
        </authorList>
    </citation>
    <scope>NUCLEOTIDE SEQUENCE [LARGE SCALE GENOMIC DNA]</scope>
    <source>
        <strain evidence="11 12">CCTCC AB 2018079</strain>
    </source>
</reference>
<sequence length="378" mass="39127">MSTPTVPYRSTTVPQHQHGLAGRVAASVSTPGGAVFVLAFALLVATIFANSNFGDPGYLIRFLGRTAPIAIAAIGQYYVIVSGEFDLSMGAVIAAQVVIAGDYIGDDQSRIVPGLVLMLALGAFIGLVNGLLTTLLRVPSFIVTLATMLALAGLVRYLSGGAASGYPHDDLRQLGRGVVENVPVVEVLPYPLIILGVLCVAAVWLMRRPFGRTLVAVGDNPDAAHVKGARVWWVKTRAFMISSLAATVAGILLVGSAGVHPSVGQGYEFRAITAVVLGGVVLGGGRGWVLSAVAGAFALEQLFTLLTVLEVDSTWRDSVQGVIIIAAVAVAARAWTVGRRPSPKAPPPEPARPASVTYEPTPGTPPEQPTPGANTGGN</sequence>
<dbReference type="PANTHER" id="PTHR32196">
    <property type="entry name" value="ABC TRANSPORTER PERMEASE PROTEIN YPHD-RELATED-RELATED"/>
    <property type="match status" value="1"/>
</dbReference>
<dbReference type="AlphaFoldDB" id="A0A316TDH6"/>
<dbReference type="GO" id="GO:0005886">
    <property type="term" value="C:plasma membrane"/>
    <property type="evidence" value="ECO:0007669"/>
    <property type="project" value="UniProtKB-SubCell"/>
</dbReference>
<evidence type="ECO:0000256" key="1">
    <source>
        <dbReference type="ARBA" id="ARBA00004651"/>
    </source>
</evidence>
<keyword evidence="4" id="KW-0997">Cell inner membrane</keyword>
<dbReference type="OrthoDB" id="6844941at2"/>
<keyword evidence="5 10" id="KW-0812">Transmembrane</keyword>
<organism evidence="11 12">
    <name type="scientific">Nocardioides silvaticus</name>
    <dbReference type="NCBI Taxonomy" id="2201891"/>
    <lineage>
        <taxon>Bacteria</taxon>
        <taxon>Bacillati</taxon>
        <taxon>Actinomycetota</taxon>
        <taxon>Actinomycetes</taxon>
        <taxon>Propionibacteriales</taxon>
        <taxon>Nocardioidaceae</taxon>
        <taxon>Nocardioides</taxon>
    </lineage>
</organism>
<evidence type="ECO:0000256" key="8">
    <source>
        <dbReference type="ARBA" id="ARBA00039381"/>
    </source>
</evidence>
<evidence type="ECO:0000256" key="3">
    <source>
        <dbReference type="ARBA" id="ARBA00022475"/>
    </source>
</evidence>
<feature type="transmembrane region" description="Helical" evidence="10">
    <location>
        <begin position="32"/>
        <end position="50"/>
    </location>
</feature>
<feature type="transmembrane region" description="Helical" evidence="10">
    <location>
        <begin position="178"/>
        <end position="205"/>
    </location>
</feature>
<keyword evidence="2" id="KW-0813">Transport</keyword>
<evidence type="ECO:0000256" key="10">
    <source>
        <dbReference type="SAM" id="Phobius"/>
    </source>
</evidence>
<comment type="caution">
    <text evidence="11">The sequence shown here is derived from an EMBL/GenBank/DDBJ whole genome shotgun (WGS) entry which is preliminary data.</text>
</comment>
<evidence type="ECO:0000256" key="7">
    <source>
        <dbReference type="ARBA" id="ARBA00023136"/>
    </source>
</evidence>
<accession>A0A316TDH6</accession>
<name>A0A316TDH6_9ACTN</name>
<evidence type="ECO:0000256" key="5">
    <source>
        <dbReference type="ARBA" id="ARBA00022692"/>
    </source>
</evidence>
<dbReference type="PANTHER" id="PTHR32196:SF71">
    <property type="entry name" value="AUTOINDUCER 2 IMPORT SYSTEM PERMEASE PROTEIN LSRD"/>
    <property type="match status" value="1"/>
</dbReference>
<keyword evidence="7 10" id="KW-0472">Membrane</keyword>
<feature type="transmembrane region" description="Helical" evidence="10">
    <location>
        <begin position="238"/>
        <end position="259"/>
    </location>
</feature>